<accession>A0A221UT97</accession>
<dbReference type="Proteomes" id="UP000204551">
    <property type="component" value="Chromosome"/>
</dbReference>
<organism evidence="1 2">
    <name type="scientific">Arenibacter algicola</name>
    <dbReference type="NCBI Taxonomy" id="616991"/>
    <lineage>
        <taxon>Bacteria</taxon>
        <taxon>Pseudomonadati</taxon>
        <taxon>Bacteroidota</taxon>
        <taxon>Flavobacteriia</taxon>
        <taxon>Flavobacteriales</taxon>
        <taxon>Flavobacteriaceae</taxon>
        <taxon>Arenibacter</taxon>
    </lineage>
</organism>
<dbReference type="KEGG" id="aalg:AREALGSMS7_01099"/>
<name>A0A221UT97_9FLAO</name>
<evidence type="ECO:0000313" key="2">
    <source>
        <dbReference type="Proteomes" id="UP000204551"/>
    </source>
</evidence>
<protein>
    <submittedName>
        <fullName evidence="1">Uncharacterized protein</fullName>
    </submittedName>
</protein>
<gene>
    <name evidence="1" type="ORF">AREALGSMS7_01099</name>
</gene>
<dbReference type="AlphaFoldDB" id="A0A221UT97"/>
<dbReference type="EMBL" id="CP022515">
    <property type="protein sequence ID" value="ASO04574.1"/>
    <property type="molecule type" value="Genomic_DNA"/>
</dbReference>
<evidence type="ECO:0000313" key="1">
    <source>
        <dbReference type="EMBL" id="ASO04574.1"/>
    </source>
</evidence>
<sequence length="35" mass="4001">MQEMFTAVFRNIKVLLLTIALELKAAINVLRKPKS</sequence>
<proteinExistence type="predicted"/>
<reference evidence="1 2" key="1">
    <citation type="submission" date="2017-07" db="EMBL/GenBank/DDBJ databases">
        <title>Genome Sequence of Arenibacter algicola Strain SMS7 Isolated from a culture of the Diatom Skeletonema marinoi.</title>
        <authorList>
            <person name="Topel M."/>
            <person name="Pinder M.I.M."/>
            <person name="Johansson O.N."/>
            <person name="Kourtchenko O."/>
            <person name="Godhe A."/>
            <person name="Clarke A.K."/>
        </authorList>
    </citation>
    <scope>NUCLEOTIDE SEQUENCE [LARGE SCALE GENOMIC DNA]</scope>
    <source>
        <strain evidence="1 2">SMS7</strain>
    </source>
</reference>